<organism evidence="1 2">
    <name type="scientific">Thermoanaerobacterium thermosaccharolyticum</name>
    <name type="common">Clostridium thermosaccharolyticum</name>
    <dbReference type="NCBI Taxonomy" id="1517"/>
    <lineage>
        <taxon>Bacteria</taxon>
        <taxon>Bacillati</taxon>
        <taxon>Bacillota</taxon>
        <taxon>Clostridia</taxon>
        <taxon>Thermoanaerobacterales</taxon>
        <taxon>Thermoanaerobacteraceae</taxon>
        <taxon>Thermoanaerobacterium</taxon>
    </lineage>
</organism>
<dbReference type="PANTHER" id="PTHR40446">
    <property type="entry name" value="N-ACETYLGLUCOSAMINE-1-PHOSPHODIESTER ALPHA-N-ACETYLGLUCOSAMINIDASE"/>
    <property type="match status" value="1"/>
</dbReference>
<name>A0A223HZ39_THETR</name>
<dbReference type="RefSeq" id="WP_015310771.1">
    <property type="nucleotide sequence ID" value="NZ_CP016893.1"/>
</dbReference>
<dbReference type="EMBL" id="CP016893">
    <property type="protein sequence ID" value="AST57657.1"/>
    <property type="molecule type" value="Genomic_DNA"/>
</dbReference>
<dbReference type="Proteomes" id="UP000214975">
    <property type="component" value="Chromosome"/>
</dbReference>
<protein>
    <submittedName>
        <fullName evidence="1">Exopolysaccharide biosynthesis protein</fullName>
    </submittedName>
</protein>
<sequence length="324" mass="35124">MRNMILAKKIILYLVFEFILSIIVIPVLIFYGPFANIRNTLVTSAMTTFSHKYIVTLFLPQSKIDEIMKNSNNIATGSSNKNMLNFTNSHDNTIEVYDISSNRFKGKVILIHDPTRIQVGISSKLPKEGETVSTIAKENNAIVAINAGGFIGYVNGAWTGSGGIPGGIIIHNGKILYDNAYSTDGKIDLIGFTDDGKLLVGKYALDEIKNAEIKEGVSFRPALIINGEPMIKKGDGGWGSTSRTAIGQRKDGTVIFLVIDGTFIRGLTGATLKDAQNVMLDYGAVNAANLDGGSSTTLYYKGKVINNPINPLGERMVPTTFYAK</sequence>
<reference evidence="1 2" key="1">
    <citation type="submission" date="2016-08" db="EMBL/GenBank/DDBJ databases">
        <title>A novel genetic cassette of butanologenic Thermoanaerobacterium thermosaccharolyticum that directly convert cellulose to butanol.</title>
        <authorList>
            <person name="Li T."/>
            <person name="He J."/>
        </authorList>
    </citation>
    <scope>NUCLEOTIDE SEQUENCE [LARGE SCALE GENOMIC DNA]</scope>
    <source>
        <strain evidence="1 2">TG57</strain>
    </source>
</reference>
<gene>
    <name evidence="1" type="primary">epsB</name>
    <name evidence="1" type="ORF">Thert_01647</name>
</gene>
<dbReference type="PANTHER" id="PTHR40446:SF2">
    <property type="entry name" value="N-ACETYLGLUCOSAMINE-1-PHOSPHODIESTER ALPHA-N-ACETYLGLUCOSAMINIDASE"/>
    <property type="match status" value="1"/>
</dbReference>
<evidence type="ECO:0000313" key="1">
    <source>
        <dbReference type="EMBL" id="AST57657.1"/>
    </source>
</evidence>
<dbReference type="Pfam" id="PF09992">
    <property type="entry name" value="NAGPA"/>
    <property type="match status" value="1"/>
</dbReference>
<dbReference type="AlphaFoldDB" id="A0A223HZ39"/>
<accession>A0A223HZ39</accession>
<evidence type="ECO:0000313" key="2">
    <source>
        <dbReference type="Proteomes" id="UP000214975"/>
    </source>
</evidence>
<proteinExistence type="predicted"/>
<dbReference type="InterPro" id="IPR018711">
    <property type="entry name" value="NAGPA"/>
</dbReference>